<dbReference type="Proteomes" id="UP001165079">
    <property type="component" value="Unassembled WGS sequence"/>
</dbReference>
<evidence type="ECO:0000313" key="3">
    <source>
        <dbReference type="Proteomes" id="UP001165079"/>
    </source>
</evidence>
<proteinExistence type="predicted"/>
<sequence length="911" mass="88432">MRWPWSKKEHTEAEAPSPPSAPLPEIRAPRGEWRSLPAVQRVVESHPTVNPPADFAAGLTTRRTTAFLGSLGHTVSGSAPGGVVSVQAIRTSDVSDLPVLRALPAADESRPAPMVQRSFAPSPSAVLPIAQPPTAGVETPAAWELPVVSSGSDTAAATDAPAFADEPVAPTLGGDISSSAPEPSTDAPVITHESAPMPDTPVVTRPVGGPVGPPIVQRSTTSIDLPSAPASRRRGGLGPPISSSVDGALPEHAAPSPEVAPTLGTADPLGGETVQRAVATPVTPPPVDQPVVRSTPPVAEPPAVQRLALPGTPVSAPESTGPSSFTDFVAAASAPSVSTPDTPSSPAAETAPSAPSVPDTSAPLTSASPLTVARAVDTSTSSPSMSVSPGSDTSSATGGPDLPDLTVARSAAPGTPADSPSVSTFAPPPGARTSVPDAPAVSGEPEFGTSSPATETAAEATVDAPTSEGPAFSEGSVSAESPAAESTPSAGEPEVVAQLIGERGITPPSAGDSASSSPVGESAVSADGSVGPTVQRSADTQAASPAPLSARSFAQDGTSSPASLQRLTPPSGPAAFEAFAPGAGPATSSSSPSAVSPASPVTSSAPLTVARSVASPSAEPASGAASSASFAPPVVARLIGDRGLPASSAVANPISSAVRPNDGGDGGSAATGGSPVAATSDATPVVVPVSYGGPQLSAQTFTTGGSNPGGSFTGGNSTASGVFGAASPSSSSSPQYGPASVQTFSGGWTSSGSLTLAAGSGGATGNGGSISVLGAPSAGAFGSGAFSGGPAPAPSGGAGPLVQRAASAPPAMPMASPPPPPPPVVTEASQPYYVQRADDAAPPPAADPPPPAAAEPAPSAPAAPAPGAPGQAQGEAPEVLLAKLYDPLLRRLRAELRHDRERRGIVTDLWH</sequence>
<comment type="caution">
    <text evidence="2">The sequence shown here is derived from an EMBL/GenBank/DDBJ whole genome shotgun (WGS) entry which is preliminary data.</text>
</comment>
<organism evidence="2 3">
    <name type="scientific">Actinorhabdospora filicis</name>
    <dbReference type="NCBI Taxonomy" id="1785913"/>
    <lineage>
        <taxon>Bacteria</taxon>
        <taxon>Bacillati</taxon>
        <taxon>Actinomycetota</taxon>
        <taxon>Actinomycetes</taxon>
        <taxon>Micromonosporales</taxon>
        <taxon>Micromonosporaceae</taxon>
        <taxon>Actinorhabdospora</taxon>
    </lineage>
</organism>
<feature type="compositionally biased region" description="Low complexity" evidence="1">
    <location>
        <begin position="449"/>
        <end position="466"/>
    </location>
</feature>
<feature type="region of interest" description="Disordered" evidence="1">
    <location>
        <begin position="698"/>
        <end position="740"/>
    </location>
</feature>
<feature type="compositionally biased region" description="Low complexity" evidence="1">
    <location>
        <begin position="573"/>
        <end position="630"/>
    </location>
</feature>
<feature type="compositionally biased region" description="Polar residues" evidence="1">
    <location>
        <begin position="532"/>
        <end position="543"/>
    </location>
</feature>
<feature type="region of interest" description="Disordered" evidence="1">
    <location>
        <begin position="654"/>
        <end position="681"/>
    </location>
</feature>
<feature type="compositionally biased region" description="Low complexity" evidence="1">
    <location>
        <begin position="507"/>
        <end position="518"/>
    </location>
</feature>
<dbReference type="AlphaFoldDB" id="A0A9W6SQP0"/>
<accession>A0A9W6SQP0</accession>
<feature type="compositionally biased region" description="Low complexity" evidence="1">
    <location>
        <begin position="376"/>
        <end position="395"/>
    </location>
</feature>
<evidence type="ECO:0000313" key="2">
    <source>
        <dbReference type="EMBL" id="GLZ80353.1"/>
    </source>
</evidence>
<evidence type="ECO:0000256" key="1">
    <source>
        <dbReference type="SAM" id="MobiDB-lite"/>
    </source>
</evidence>
<protein>
    <submittedName>
        <fullName evidence="2">Uncharacterized protein</fullName>
    </submittedName>
</protein>
<feature type="region of interest" description="Disordered" evidence="1">
    <location>
        <begin position="1"/>
        <end position="29"/>
    </location>
</feature>
<feature type="region of interest" description="Disordered" evidence="1">
    <location>
        <begin position="504"/>
        <end position="630"/>
    </location>
</feature>
<feature type="region of interest" description="Disordered" evidence="1">
    <location>
        <begin position="334"/>
        <end position="492"/>
    </location>
</feature>
<feature type="compositionally biased region" description="Pro residues" evidence="1">
    <location>
        <begin position="810"/>
        <end position="824"/>
    </location>
</feature>
<feature type="compositionally biased region" description="Low complexity" evidence="1">
    <location>
        <begin position="334"/>
        <end position="358"/>
    </location>
</feature>
<reference evidence="2" key="1">
    <citation type="submission" date="2023-03" db="EMBL/GenBank/DDBJ databases">
        <title>Actinorhabdospora filicis NBRC 111898.</title>
        <authorList>
            <person name="Ichikawa N."/>
            <person name="Sato H."/>
            <person name="Tonouchi N."/>
        </authorList>
    </citation>
    <scope>NUCLEOTIDE SEQUENCE</scope>
    <source>
        <strain evidence="2">NBRC 111898</strain>
    </source>
</reference>
<dbReference type="EMBL" id="BSTX01000004">
    <property type="protein sequence ID" value="GLZ80353.1"/>
    <property type="molecule type" value="Genomic_DNA"/>
</dbReference>
<name>A0A9W6SQP0_9ACTN</name>
<feature type="region of interest" description="Disordered" evidence="1">
    <location>
        <begin position="791"/>
        <end position="875"/>
    </location>
</feature>
<keyword evidence="3" id="KW-1185">Reference proteome</keyword>
<feature type="compositionally biased region" description="Polar residues" evidence="1">
    <location>
        <begin position="555"/>
        <end position="568"/>
    </location>
</feature>
<gene>
    <name evidence="2" type="ORF">Afil01_51600</name>
</gene>
<feature type="compositionally biased region" description="Basic and acidic residues" evidence="1">
    <location>
        <begin position="1"/>
        <end position="13"/>
    </location>
</feature>
<feature type="compositionally biased region" description="Pro residues" evidence="1">
    <location>
        <begin position="841"/>
        <end position="867"/>
    </location>
</feature>
<feature type="compositionally biased region" description="Low complexity" evidence="1">
    <location>
        <begin position="473"/>
        <end position="492"/>
    </location>
</feature>
<dbReference type="RefSeq" id="WP_285665513.1">
    <property type="nucleotide sequence ID" value="NZ_BSTX01000004.1"/>
</dbReference>
<feature type="region of interest" description="Disordered" evidence="1">
    <location>
        <begin position="165"/>
        <end position="269"/>
    </location>
</feature>
<feature type="compositionally biased region" description="Low complexity" evidence="1">
    <location>
        <begin position="714"/>
        <end position="740"/>
    </location>
</feature>